<evidence type="ECO:0000313" key="1">
    <source>
        <dbReference type="EMBL" id="KAF5360777.1"/>
    </source>
</evidence>
<evidence type="ECO:0000313" key="2">
    <source>
        <dbReference type="Proteomes" id="UP000559027"/>
    </source>
</evidence>
<organism evidence="1 2">
    <name type="scientific">Leucocoprinus leucothites</name>
    <dbReference type="NCBI Taxonomy" id="201217"/>
    <lineage>
        <taxon>Eukaryota</taxon>
        <taxon>Fungi</taxon>
        <taxon>Dikarya</taxon>
        <taxon>Basidiomycota</taxon>
        <taxon>Agaricomycotina</taxon>
        <taxon>Agaricomycetes</taxon>
        <taxon>Agaricomycetidae</taxon>
        <taxon>Agaricales</taxon>
        <taxon>Agaricineae</taxon>
        <taxon>Agaricaceae</taxon>
        <taxon>Leucocoprinus</taxon>
    </lineage>
</organism>
<sequence>MSDDHTNSLGPLLSKLPRELVLEVTLTLCSFSQNSYANILLVCRPLYNLCRLNCLSAVPVVLQTHHQATLFAEYLQATPSAAPRIRRLWIIKDLHNIIPQCTNLYSLACDGHDLVPISSSETFHHTHLNDLTIMGLWDFWSPFLKARHSRTLCGKLQKLWLLDHLFLRGVAMEWWSSLRELYYWSIEGRGGRDQFQDEVDLLKSLPALEKFGVIMHSPSPSVFRQLAQIGDARLGVVAWGIEGK</sequence>
<dbReference type="EMBL" id="JAACJO010000003">
    <property type="protein sequence ID" value="KAF5360777.1"/>
    <property type="molecule type" value="Genomic_DNA"/>
</dbReference>
<proteinExistence type="predicted"/>
<accession>A0A8H5G9D5</accession>
<dbReference type="AlphaFoldDB" id="A0A8H5G9D5"/>
<gene>
    <name evidence="1" type="ORF">D9756_004598</name>
</gene>
<keyword evidence="2" id="KW-1185">Reference proteome</keyword>
<dbReference type="OrthoDB" id="2970026at2759"/>
<reference evidence="1 2" key="1">
    <citation type="journal article" date="2020" name="ISME J.">
        <title>Uncovering the hidden diversity of litter-decomposition mechanisms in mushroom-forming fungi.</title>
        <authorList>
            <person name="Floudas D."/>
            <person name="Bentzer J."/>
            <person name="Ahren D."/>
            <person name="Johansson T."/>
            <person name="Persson P."/>
            <person name="Tunlid A."/>
        </authorList>
    </citation>
    <scope>NUCLEOTIDE SEQUENCE [LARGE SCALE GENOMIC DNA]</scope>
    <source>
        <strain evidence="1 2">CBS 146.42</strain>
    </source>
</reference>
<evidence type="ECO:0008006" key="3">
    <source>
        <dbReference type="Google" id="ProtNLM"/>
    </source>
</evidence>
<name>A0A8H5G9D5_9AGAR</name>
<comment type="caution">
    <text evidence="1">The sequence shown here is derived from an EMBL/GenBank/DDBJ whole genome shotgun (WGS) entry which is preliminary data.</text>
</comment>
<dbReference type="Proteomes" id="UP000559027">
    <property type="component" value="Unassembled WGS sequence"/>
</dbReference>
<protein>
    <recommendedName>
        <fullName evidence="3">F-box domain-containing protein</fullName>
    </recommendedName>
</protein>